<gene>
    <name evidence="3" type="ORF">LY89DRAFT_672268</name>
</gene>
<evidence type="ECO:0000313" key="4">
    <source>
        <dbReference type="Proteomes" id="UP000070700"/>
    </source>
</evidence>
<keyword evidence="4" id="KW-1185">Reference proteome</keyword>
<dbReference type="KEGG" id="psco:LY89DRAFT_672268"/>
<dbReference type="RefSeq" id="XP_018068356.1">
    <property type="nucleotide sequence ID" value="XM_018213275.1"/>
</dbReference>
<feature type="compositionally biased region" description="Low complexity" evidence="1">
    <location>
        <begin position="324"/>
        <end position="335"/>
    </location>
</feature>
<feature type="region of interest" description="Disordered" evidence="1">
    <location>
        <begin position="169"/>
        <end position="344"/>
    </location>
</feature>
<feature type="compositionally biased region" description="Polar residues" evidence="1">
    <location>
        <begin position="235"/>
        <end position="247"/>
    </location>
</feature>
<reference evidence="3 4" key="1">
    <citation type="submission" date="2015-10" db="EMBL/GenBank/DDBJ databases">
        <title>Full genome of DAOMC 229536 Phialocephala scopiformis, a fungal endophyte of spruce producing the potent anti-insectan compound rugulosin.</title>
        <authorList>
            <consortium name="DOE Joint Genome Institute"/>
            <person name="Walker A.K."/>
            <person name="Frasz S.L."/>
            <person name="Seifert K.A."/>
            <person name="Miller J.D."/>
            <person name="Mondo S.J."/>
            <person name="Labutti K."/>
            <person name="Lipzen A."/>
            <person name="Dockter R."/>
            <person name="Kennedy M."/>
            <person name="Grigoriev I.V."/>
            <person name="Spatafora J.W."/>
        </authorList>
    </citation>
    <scope>NUCLEOTIDE SEQUENCE [LARGE SCALE GENOMIC DNA]</scope>
    <source>
        <strain evidence="3 4">CBS 120377</strain>
    </source>
</reference>
<evidence type="ECO:0000313" key="3">
    <source>
        <dbReference type="EMBL" id="KUJ14001.1"/>
    </source>
</evidence>
<sequence>MSVVALLAIFLPLAFKALEKLWGRYSSITGQSRNLRWICAKIKKWELTLKLIRNYHYVAGIDPNVVEILKRRLTSATNYMEQMEESMENREKASWFKKTKYLISDANSIEVNICSEMITWYLNDFTELTEHYQRQKIPRPEFGVVDIKFAQVPIPNRVLTGYLRTAIPAASSGQSSRQGTSQNTRSQGLTSDNASGGNIQSISTTSSTPTPSRLTPSPSLSRQCSSQKTSRDTRSQNVTLQNVSTNFSPSTTITSPTPISTITPIESQSLSMPTSTQSTSSSIESQARPVQITASQARSTKITSSASTQVTTSGQSQALSVLTSSQQSSRPIPSSVKDLTSVDP</sequence>
<feature type="compositionally biased region" description="Low complexity" evidence="1">
    <location>
        <begin position="203"/>
        <end position="222"/>
    </location>
</feature>
<feature type="compositionally biased region" description="Low complexity" evidence="1">
    <location>
        <begin position="248"/>
        <end position="286"/>
    </location>
</feature>
<keyword evidence="2" id="KW-0732">Signal</keyword>
<feature type="signal peptide" evidence="2">
    <location>
        <begin position="1"/>
        <end position="16"/>
    </location>
</feature>
<protein>
    <submittedName>
        <fullName evidence="3">Uncharacterized protein</fullName>
    </submittedName>
</protein>
<organism evidence="3 4">
    <name type="scientific">Mollisia scopiformis</name>
    <name type="common">Conifer needle endophyte fungus</name>
    <name type="synonym">Phialocephala scopiformis</name>
    <dbReference type="NCBI Taxonomy" id="149040"/>
    <lineage>
        <taxon>Eukaryota</taxon>
        <taxon>Fungi</taxon>
        <taxon>Dikarya</taxon>
        <taxon>Ascomycota</taxon>
        <taxon>Pezizomycotina</taxon>
        <taxon>Leotiomycetes</taxon>
        <taxon>Helotiales</taxon>
        <taxon>Mollisiaceae</taxon>
        <taxon>Mollisia</taxon>
    </lineage>
</organism>
<feature type="chain" id="PRO_5008267763" evidence="2">
    <location>
        <begin position="17"/>
        <end position="344"/>
    </location>
</feature>
<dbReference type="EMBL" id="KQ947421">
    <property type="protein sequence ID" value="KUJ14001.1"/>
    <property type="molecule type" value="Genomic_DNA"/>
</dbReference>
<dbReference type="Proteomes" id="UP000070700">
    <property type="component" value="Unassembled WGS sequence"/>
</dbReference>
<dbReference type="AlphaFoldDB" id="A0A194X1C8"/>
<proteinExistence type="predicted"/>
<accession>A0A194X1C8</accession>
<dbReference type="GeneID" id="28823001"/>
<feature type="compositionally biased region" description="Low complexity" evidence="1">
    <location>
        <begin position="171"/>
        <end position="187"/>
    </location>
</feature>
<dbReference type="InParanoid" id="A0A194X1C8"/>
<evidence type="ECO:0000256" key="1">
    <source>
        <dbReference type="SAM" id="MobiDB-lite"/>
    </source>
</evidence>
<feature type="compositionally biased region" description="Polar residues" evidence="1">
    <location>
        <begin position="292"/>
        <end position="323"/>
    </location>
</feature>
<evidence type="ECO:0000256" key="2">
    <source>
        <dbReference type="SAM" id="SignalP"/>
    </source>
</evidence>
<name>A0A194X1C8_MOLSC</name>
<feature type="compositionally biased region" description="Polar residues" evidence="1">
    <location>
        <begin position="188"/>
        <end position="202"/>
    </location>
</feature>